<feature type="region of interest" description="Disordered" evidence="1">
    <location>
        <begin position="240"/>
        <end position="298"/>
    </location>
</feature>
<dbReference type="EMBL" id="MU032349">
    <property type="protein sequence ID" value="KAF3763036.1"/>
    <property type="molecule type" value="Genomic_DNA"/>
</dbReference>
<dbReference type="AlphaFoldDB" id="A0A9P4XY26"/>
<evidence type="ECO:0000313" key="3">
    <source>
        <dbReference type="Proteomes" id="UP000803844"/>
    </source>
</evidence>
<feature type="compositionally biased region" description="Basic and acidic residues" evidence="1">
    <location>
        <begin position="153"/>
        <end position="171"/>
    </location>
</feature>
<feature type="compositionally biased region" description="Low complexity" evidence="1">
    <location>
        <begin position="264"/>
        <end position="298"/>
    </location>
</feature>
<dbReference type="Proteomes" id="UP000803844">
    <property type="component" value="Unassembled WGS sequence"/>
</dbReference>
<sequence>MSDAGNTTRGNKRQRCHDSQQQHQQQLLTPSDSGQQLNMNVSAADAGGSRGSDDAATVDSGLGWHLHSSLGGVPNAAEQDLLYGTMPREPVGGAFETIAMNLSDSFFGTASPSEPYANLTGSLTSPYTASNDLRHLAGDFSPEQPENQPPQRNTHDDAGGGKDDQSIDREQTPMQRLSKLNYELITMLSRIDQGSPKITMKTLLRPSENSSTPSVVDDILHRTRDFIELLKLLAESCLPLSSPSPASASQSSTPTPPNRRRRNSLSSNLSDCDSITGSLTSSTGSPNPSPSAVTTPSPSLELDTPSLLAILTAHIHLLRLYILTYAIESGNLQALILIQIVTSLFERMDALLGLPREYRISTRRGNPVGLLSAPEFLELARAIIKKEDTGRPENGKGGIKALRKHITKAKQMLRESIAP</sequence>
<comment type="caution">
    <text evidence="2">The sequence shown here is derived from an EMBL/GenBank/DDBJ whole genome shotgun (WGS) entry which is preliminary data.</text>
</comment>
<dbReference type="GeneID" id="63837779"/>
<accession>A0A9P4XY26</accession>
<feature type="region of interest" description="Disordered" evidence="1">
    <location>
        <begin position="1"/>
        <end position="56"/>
    </location>
</feature>
<keyword evidence="3" id="KW-1185">Reference proteome</keyword>
<feature type="compositionally biased region" description="Low complexity" evidence="1">
    <location>
        <begin position="240"/>
        <end position="253"/>
    </location>
</feature>
<gene>
    <name evidence="2" type="ORF">M406DRAFT_331606</name>
</gene>
<organism evidence="2 3">
    <name type="scientific">Cryphonectria parasitica (strain ATCC 38755 / EP155)</name>
    <dbReference type="NCBI Taxonomy" id="660469"/>
    <lineage>
        <taxon>Eukaryota</taxon>
        <taxon>Fungi</taxon>
        <taxon>Dikarya</taxon>
        <taxon>Ascomycota</taxon>
        <taxon>Pezizomycotina</taxon>
        <taxon>Sordariomycetes</taxon>
        <taxon>Sordariomycetidae</taxon>
        <taxon>Diaporthales</taxon>
        <taxon>Cryphonectriaceae</taxon>
        <taxon>Cryphonectria-Endothia species complex</taxon>
        <taxon>Cryphonectria</taxon>
    </lineage>
</organism>
<feature type="compositionally biased region" description="Polar residues" evidence="1">
    <location>
        <begin position="27"/>
        <end position="41"/>
    </location>
</feature>
<dbReference type="OrthoDB" id="3434319at2759"/>
<reference evidence="2" key="1">
    <citation type="journal article" date="2020" name="Phytopathology">
        <title>Genome sequence of the chestnut blight fungus Cryphonectria parasitica EP155: A fundamental resource for an archetypical invasive plant pathogen.</title>
        <authorList>
            <person name="Crouch J.A."/>
            <person name="Dawe A."/>
            <person name="Aerts A."/>
            <person name="Barry K."/>
            <person name="Churchill A.C.L."/>
            <person name="Grimwood J."/>
            <person name="Hillman B."/>
            <person name="Milgroom M.G."/>
            <person name="Pangilinan J."/>
            <person name="Smith M."/>
            <person name="Salamov A."/>
            <person name="Schmutz J."/>
            <person name="Yadav J."/>
            <person name="Grigoriev I.V."/>
            <person name="Nuss D."/>
        </authorList>
    </citation>
    <scope>NUCLEOTIDE SEQUENCE</scope>
    <source>
        <strain evidence="2">EP155</strain>
    </source>
</reference>
<feature type="compositionally biased region" description="Low complexity" evidence="1">
    <location>
        <begin position="142"/>
        <end position="151"/>
    </location>
</feature>
<evidence type="ECO:0000256" key="1">
    <source>
        <dbReference type="SAM" id="MobiDB-lite"/>
    </source>
</evidence>
<dbReference type="RefSeq" id="XP_040774015.1">
    <property type="nucleotide sequence ID" value="XM_040920650.1"/>
</dbReference>
<feature type="region of interest" description="Disordered" evidence="1">
    <location>
        <begin position="128"/>
        <end position="175"/>
    </location>
</feature>
<evidence type="ECO:0000313" key="2">
    <source>
        <dbReference type="EMBL" id="KAF3763036.1"/>
    </source>
</evidence>
<proteinExistence type="predicted"/>
<protein>
    <submittedName>
        <fullName evidence="2">Uncharacterized protein</fullName>
    </submittedName>
</protein>
<name>A0A9P4XY26_CRYP1</name>